<dbReference type="STRING" id="619304.SAMN05421760_1171"/>
<dbReference type="EMBL" id="FTOE01000017">
    <property type="protein sequence ID" value="SIT11900.1"/>
    <property type="molecule type" value="Genomic_DNA"/>
</dbReference>
<dbReference type="Gene3D" id="1.10.3210.10">
    <property type="entry name" value="Hypothetical protein af1432"/>
    <property type="match status" value="1"/>
</dbReference>
<name>A0A1N7PMZ3_9GAMM</name>
<dbReference type="InterPro" id="IPR052340">
    <property type="entry name" value="RNase_Y/CdgJ"/>
</dbReference>
<sequence length="281" mass="31820">MREITTPILKFTIPSRPDTLIKLNELMSNDNPDIDLVILLLKQDAGLYSIVLTTVNAPCFGVKNKITSISHAIILLGLPRLFSLVKLVVLKNTLSQKAPIERFWDTASEVASITHTLTSRYTKLDCDNAYTIGMLHDCGVPMLMQADSNYKNTLRETHGQGTKALLDIEKKLYGIEHFTLGAKLVNKWKMPSDVYKTILLQASFPEILLKYKSRADDAMMYLSLLSMAKDISKGYRHFWRLDGDSTLTPEILACLEYIGLCDYDYLDLKEEFIDTLEDTVN</sequence>
<dbReference type="RefSeq" id="WP_054341934.1">
    <property type="nucleotide sequence ID" value="NZ_FTOE01000017.1"/>
</dbReference>
<evidence type="ECO:0000313" key="2">
    <source>
        <dbReference type="EMBL" id="SIT11900.1"/>
    </source>
</evidence>
<dbReference type="AlphaFoldDB" id="A0A1N7PMZ3"/>
<dbReference type="OrthoDB" id="9784953at2"/>
<evidence type="ECO:0000313" key="3">
    <source>
        <dbReference type="Proteomes" id="UP000185999"/>
    </source>
</evidence>
<dbReference type="InterPro" id="IPR013976">
    <property type="entry name" value="HDOD"/>
</dbReference>
<evidence type="ECO:0000259" key="1">
    <source>
        <dbReference type="PROSITE" id="PS51833"/>
    </source>
</evidence>
<dbReference type="PANTHER" id="PTHR33525">
    <property type="match status" value="1"/>
</dbReference>
<accession>A0A1N7PMZ3</accession>
<dbReference type="SUPFAM" id="SSF109604">
    <property type="entry name" value="HD-domain/PDEase-like"/>
    <property type="match status" value="1"/>
</dbReference>
<organism evidence="2 3">
    <name type="scientific">Neptunomonas antarctica</name>
    <dbReference type="NCBI Taxonomy" id="619304"/>
    <lineage>
        <taxon>Bacteria</taxon>
        <taxon>Pseudomonadati</taxon>
        <taxon>Pseudomonadota</taxon>
        <taxon>Gammaproteobacteria</taxon>
        <taxon>Oceanospirillales</taxon>
        <taxon>Oceanospirillaceae</taxon>
        <taxon>Neptunomonas</taxon>
    </lineage>
</organism>
<reference evidence="3" key="1">
    <citation type="submission" date="2017-01" db="EMBL/GenBank/DDBJ databases">
        <authorList>
            <person name="Varghese N."/>
            <person name="Submissions S."/>
        </authorList>
    </citation>
    <scope>NUCLEOTIDE SEQUENCE [LARGE SCALE GENOMIC DNA]</scope>
    <source>
        <strain evidence="3">DSM 22306</strain>
    </source>
</reference>
<protein>
    <submittedName>
        <fullName evidence="2">HD-like signal output (HDOD) domain, no enzymatic activity</fullName>
    </submittedName>
</protein>
<dbReference type="Proteomes" id="UP000185999">
    <property type="component" value="Unassembled WGS sequence"/>
</dbReference>
<feature type="domain" description="HDOD" evidence="1">
    <location>
        <begin position="13"/>
        <end position="204"/>
    </location>
</feature>
<gene>
    <name evidence="2" type="ORF">SAMN05421760_1171</name>
</gene>
<dbReference type="PANTHER" id="PTHR33525:SF6">
    <property type="entry name" value="HDOD DOMAIN-CONTAINING PROTEIN"/>
    <property type="match status" value="1"/>
</dbReference>
<keyword evidence="3" id="KW-1185">Reference proteome</keyword>
<proteinExistence type="predicted"/>
<dbReference type="Pfam" id="PF08668">
    <property type="entry name" value="HDOD"/>
    <property type="match status" value="1"/>
</dbReference>
<dbReference type="PROSITE" id="PS51833">
    <property type="entry name" value="HDOD"/>
    <property type="match status" value="1"/>
</dbReference>